<organism evidence="1 2">
    <name type="scientific">Paramaledivibacter caminithermalis (strain DSM 15212 / CIP 107654 / DViRD3)</name>
    <name type="common">Clostridium caminithermale</name>
    <dbReference type="NCBI Taxonomy" id="1121301"/>
    <lineage>
        <taxon>Bacteria</taxon>
        <taxon>Bacillati</taxon>
        <taxon>Bacillota</taxon>
        <taxon>Clostridia</taxon>
        <taxon>Peptostreptococcales</taxon>
        <taxon>Caminicellaceae</taxon>
        <taxon>Paramaledivibacter</taxon>
    </lineage>
</organism>
<dbReference type="STRING" id="1121301.SAMN02745912_01422"/>
<dbReference type="SUPFAM" id="SSF53756">
    <property type="entry name" value="UDP-Glycosyltransferase/glycogen phosphorylase"/>
    <property type="match status" value="1"/>
</dbReference>
<dbReference type="RefSeq" id="WP_073148366.1">
    <property type="nucleotide sequence ID" value="NZ_FRAG01000012.1"/>
</dbReference>
<sequence>MKKILFINTGGIYPYHISGAEETIDQFLKYLTFSQYECLSINCKENYWFSKRLCNRIVDTVEYVKDIYLKIFFNSKKFYNRYALDCIKKIQPDVIFTQLSGSLDVIKKSIAVGIPVILFMHSYDEKLLLKEIKIIMKDYIRDIKGIICISRFIYDSLPKTDQKNLTFVIH</sequence>
<dbReference type="AlphaFoldDB" id="A0A1M6MTI2"/>
<gene>
    <name evidence="1" type="ORF">SAMN02745912_01422</name>
</gene>
<dbReference type="Proteomes" id="UP000184465">
    <property type="component" value="Unassembled WGS sequence"/>
</dbReference>
<evidence type="ECO:0000313" key="1">
    <source>
        <dbReference type="EMBL" id="SHJ86828.1"/>
    </source>
</evidence>
<keyword evidence="2" id="KW-1185">Reference proteome</keyword>
<protein>
    <recommendedName>
        <fullName evidence="3">Glycosyltransferase subfamily 4-like N-terminal domain-containing protein</fullName>
    </recommendedName>
</protein>
<reference evidence="1 2" key="1">
    <citation type="submission" date="2016-11" db="EMBL/GenBank/DDBJ databases">
        <authorList>
            <person name="Jaros S."/>
            <person name="Januszkiewicz K."/>
            <person name="Wedrychowicz H."/>
        </authorList>
    </citation>
    <scope>NUCLEOTIDE SEQUENCE [LARGE SCALE GENOMIC DNA]</scope>
    <source>
        <strain evidence="1 2">DSM 15212</strain>
    </source>
</reference>
<evidence type="ECO:0008006" key="3">
    <source>
        <dbReference type="Google" id="ProtNLM"/>
    </source>
</evidence>
<dbReference type="Gene3D" id="3.40.50.2000">
    <property type="entry name" value="Glycogen Phosphorylase B"/>
    <property type="match status" value="1"/>
</dbReference>
<evidence type="ECO:0000313" key="2">
    <source>
        <dbReference type="Proteomes" id="UP000184465"/>
    </source>
</evidence>
<proteinExistence type="predicted"/>
<accession>A0A1M6MTI2</accession>
<dbReference type="EMBL" id="FRAG01000012">
    <property type="protein sequence ID" value="SHJ86828.1"/>
    <property type="molecule type" value="Genomic_DNA"/>
</dbReference>
<name>A0A1M6MTI2_PARC5</name>